<protein>
    <submittedName>
        <fullName evidence="1">Uncharacterized protein</fullName>
    </submittedName>
</protein>
<organism evidence="1">
    <name type="scientific">Timema tahoe</name>
    <dbReference type="NCBI Taxonomy" id="61484"/>
    <lineage>
        <taxon>Eukaryota</taxon>
        <taxon>Metazoa</taxon>
        <taxon>Ecdysozoa</taxon>
        <taxon>Arthropoda</taxon>
        <taxon>Hexapoda</taxon>
        <taxon>Insecta</taxon>
        <taxon>Pterygota</taxon>
        <taxon>Neoptera</taxon>
        <taxon>Polyneoptera</taxon>
        <taxon>Phasmatodea</taxon>
        <taxon>Timematodea</taxon>
        <taxon>Timematoidea</taxon>
        <taxon>Timematidae</taxon>
        <taxon>Timema</taxon>
    </lineage>
</organism>
<evidence type="ECO:0000313" key="1">
    <source>
        <dbReference type="EMBL" id="CAD7463932.1"/>
    </source>
</evidence>
<sequence length="226" mass="24621">MLWTVSQIIYSSSEEDGIELGQGLSESLRQSSDVNISEEYEVKRDWVSEGPLKSLAVVRDSDLKLPLSISIMATELVLPLTVTESRDWGPLLFSTTPFFLAESAGPSTSTAEGSAPRVMERMDPLLVRDLEASLALLCDTLAFLASPPPLSFLSRPPFLTAALFFFPSPGKLESLGSPVPRSELPRGELFDIVSSSSKELLRLACFQLQARRLPPFPPLTPPSATP</sequence>
<reference evidence="1" key="1">
    <citation type="submission" date="2020-11" db="EMBL/GenBank/DDBJ databases">
        <authorList>
            <person name="Tran Van P."/>
        </authorList>
    </citation>
    <scope>NUCLEOTIDE SEQUENCE</scope>
</reference>
<accession>A0A7R9ISU7</accession>
<gene>
    <name evidence="1" type="ORF">TTEB3V08_LOCUS11811</name>
</gene>
<name>A0A7R9ISU7_9NEOP</name>
<dbReference type="AlphaFoldDB" id="A0A7R9ISU7"/>
<proteinExistence type="predicted"/>
<dbReference type="EMBL" id="OE009790">
    <property type="protein sequence ID" value="CAD7463932.1"/>
    <property type="molecule type" value="Genomic_DNA"/>
</dbReference>